<feature type="transmembrane region" description="Helical" evidence="1">
    <location>
        <begin position="129"/>
        <end position="149"/>
    </location>
</feature>
<name>A0A7U3Q0B2_9ACAR</name>
<geneLocation type="mitochondrion" evidence="2"/>
<sequence length="160" mass="19356">MKMISYTIFWIKCFIFINMFMMSTRHPINLMILLFFNVSIISIYYLFSFKSSWISMMLILMTNSGLMIIYIYMVSLSPNQKFKLPNIKKIILMMMMVIIANYNNNYIIYINNTINNKYNLYMYMYPHSINMIIMLLVIFYYMLIIMELISKSKAPLQLKY</sequence>
<accession>A0A7U3Q0B2</accession>
<feature type="transmembrane region" description="Helical" evidence="1">
    <location>
        <begin position="53"/>
        <end position="78"/>
    </location>
</feature>
<evidence type="ECO:0000313" key="2">
    <source>
        <dbReference type="EMBL" id="QPG86048.1"/>
    </source>
</evidence>
<keyword evidence="2" id="KW-0496">Mitochondrion</keyword>
<feature type="transmembrane region" description="Helical" evidence="1">
    <location>
        <begin position="90"/>
        <end position="109"/>
    </location>
</feature>
<feature type="transmembrane region" description="Helical" evidence="1">
    <location>
        <begin position="30"/>
        <end position="47"/>
    </location>
</feature>
<feature type="transmembrane region" description="Helical" evidence="1">
    <location>
        <begin position="6"/>
        <end position="23"/>
    </location>
</feature>
<evidence type="ECO:0000256" key="1">
    <source>
        <dbReference type="SAM" id="Phobius"/>
    </source>
</evidence>
<dbReference type="CTD" id="4541"/>
<organism evidence="2">
    <name type="scientific">Dermanyssus gallinae</name>
    <dbReference type="NCBI Taxonomy" id="34641"/>
    <lineage>
        <taxon>Eukaryota</taxon>
        <taxon>Metazoa</taxon>
        <taxon>Ecdysozoa</taxon>
        <taxon>Arthropoda</taxon>
        <taxon>Chelicerata</taxon>
        <taxon>Arachnida</taxon>
        <taxon>Acari</taxon>
        <taxon>Parasitiformes</taxon>
        <taxon>Mesostigmata</taxon>
        <taxon>Gamasina</taxon>
        <taxon>Dermanyssoidea</taxon>
        <taxon>Dermanyssidae</taxon>
        <taxon>Dermanyssus</taxon>
    </lineage>
</organism>
<gene>
    <name evidence="2" type="primary">ND6</name>
</gene>
<keyword evidence="1" id="KW-1133">Transmembrane helix</keyword>
<keyword evidence="1" id="KW-0472">Membrane</keyword>
<protein>
    <submittedName>
        <fullName evidence="2">NADH dehydrogenase subunit 6</fullName>
    </submittedName>
</protein>
<dbReference type="GeneID" id="63655446"/>
<reference evidence="2" key="1">
    <citation type="submission" date="2020-09" db="EMBL/GenBank/DDBJ databases">
        <authorList>
            <person name="Ma X.X."/>
            <person name="Chang Q.C."/>
            <person name="Wang C.R."/>
        </authorList>
    </citation>
    <scope>NUCLEOTIDE SEQUENCE</scope>
</reference>
<dbReference type="RefSeq" id="YP_010046002.1">
    <property type="nucleotide sequence ID" value="NC_054303.1"/>
</dbReference>
<proteinExistence type="predicted"/>
<dbReference type="EMBL" id="MW044618">
    <property type="protein sequence ID" value="QPG86048.1"/>
    <property type="molecule type" value="Genomic_DNA"/>
</dbReference>
<keyword evidence="1" id="KW-0812">Transmembrane</keyword>
<dbReference type="AlphaFoldDB" id="A0A7U3Q0B2"/>